<name>A0AAN8FM01_TRICO</name>
<gene>
    <name evidence="2" type="ORF">GCK32_003098</name>
</gene>
<accession>A0AAN8FM01</accession>
<dbReference type="EMBL" id="WIXE01006469">
    <property type="protein sequence ID" value="KAK5981262.1"/>
    <property type="molecule type" value="Genomic_DNA"/>
</dbReference>
<dbReference type="Proteomes" id="UP001331761">
    <property type="component" value="Unassembled WGS sequence"/>
</dbReference>
<reference evidence="2 3" key="1">
    <citation type="submission" date="2019-10" db="EMBL/GenBank/DDBJ databases">
        <title>Assembly and Annotation for the nematode Trichostrongylus colubriformis.</title>
        <authorList>
            <person name="Martin J."/>
        </authorList>
    </citation>
    <scope>NUCLEOTIDE SEQUENCE [LARGE SCALE GENOMIC DNA]</scope>
    <source>
        <strain evidence="2">G859</strain>
        <tissue evidence="2">Whole worm</tissue>
    </source>
</reference>
<evidence type="ECO:0000256" key="1">
    <source>
        <dbReference type="SAM" id="MobiDB-lite"/>
    </source>
</evidence>
<protein>
    <submittedName>
        <fullName evidence="2">Uncharacterized protein</fullName>
    </submittedName>
</protein>
<feature type="compositionally biased region" description="Polar residues" evidence="1">
    <location>
        <begin position="30"/>
        <end position="39"/>
    </location>
</feature>
<evidence type="ECO:0000313" key="2">
    <source>
        <dbReference type="EMBL" id="KAK5981262.1"/>
    </source>
</evidence>
<evidence type="ECO:0000313" key="3">
    <source>
        <dbReference type="Proteomes" id="UP001331761"/>
    </source>
</evidence>
<dbReference type="AlphaFoldDB" id="A0AAN8FM01"/>
<proteinExistence type="predicted"/>
<feature type="region of interest" description="Disordered" evidence="1">
    <location>
        <begin position="1"/>
        <end position="39"/>
    </location>
</feature>
<organism evidence="2 3">
    <name type="scientific">Trichostrongylus colubriformis</name>
    <name type="common">Black scour worm</name>
    <dbReference type="NCBI Taxonomy" id="6319"/>
    <lineage>
        <taxon>Eukaryota</taxon>
        <taxon>Metazoa</taxon>
        <taxon>Ecdysozoa</taxon>
        <taxon>Nematoda</taxon>
        <taxon>Chromadorea</taxon>
        <taxon>Rhabditida</taxon>
        <taxon>Rhabditina</taxon>
        <taxon>Rhabditomorpha</taxon>
        <taxon>Strongyloidea</taxon>
        <taxon>Trichostrongylidae</taxon>
        <taxon>Trichostrongylus</taxon>
    </lineage>
</organism>
<comment type="caution">
    <text evidence="2">The sequence shown here is derived from an EMBL/GenBank/DDBJ whole genome shotgun (WGS) entry which is preliminary data.</text>
</comment>
<sequence length="255" mass="28404">MSEEELEDLLQQARDSAIPSAKSVPPVSTGLDTSSPSIPSHFTPPISTDMGIDSVDSSPFAATALYGTAPSTTEPNFKKTGLERQYDFNGEIINILWPIVEIMEGSRTILQRLSLTTFSEVADPADTTTPPSIHSSLRQLALHVLPFSEHRPGAALIKQFEDTSEKRWNNDLSHVLPKVYERYLFIQTIQVIGNKFLTDPCAMDHLCDPVDYATEKGNRHVYKEMQRIRRDPVCGEKKPVKVYLDMVAASLEADN</sequence>
<keyword evidence="3" id="KW-1185">Reference proteome</keyword>
<feature type="non-terminal residue" evidence="2">
    <location>
        <position position="255"/>
    </location>
</feature>